<evidence type="ECO:0000256" key="1">
    <source>
        <dbReference type="ARBA" id="ARBA00022801"/>
    </source>
</evidence>
<feature type="short sequence motif" description="GXGXXG" evidence="4">
    <location>
        <begin position="20"/>
        <end position="25"/>
    </location>
</feature>
<dbReference type="InterPro" id="IPR050301">
    <property type="entry name" value="NTE"/>
</dbReference>
<dbReference type="Pfam" id="PF01734">
    <property type="entry name" value="Patatin"/>
    <property type="match status" value="1"/>
</dbReference>
<evidence type="ECO:0000256" key="3">
    <source>
        <dbReference type="ARBA" id="ARBA00023098"/>
    </source>
</evidence>
<keyword evidence="2 4" id="KW-0442">Lipid degradation</keyword>
<evidence type="ECO:0000256" key="4">
    <source>
        <dbReference type="PROSITE-ProRule" id="PRU01161"/>
    </source>
</evidence>
<evidence type="ECO:0000256" key="2">
    <source>
        <dbReference type="ARBA" id="ARBA00022963"/>
    </source>
</evidence>
<keyword evidence="3 4" id="KW-0443">Lipid metabolism</keyword>
<evidence type="ECO:0000313" key="7">
    <source>
        <dbReference type="Proteomes" id="UP000186026"/>
    </source>
</evidence>
<dbReference type="PANTHER" id="PTHR14226">
    <property type="entry name" value="NEUROPATHY TARGET ESTERASE/SWISS CHEESE D.MELANOGASTER"/>
    <property type="match status" value="1"/>
</dbReference>
<evidence type="ECO:0000259" key="5">
    <source>
        <dbReference type="PROSITE" id="PS51635"/>
    </source>
</evidence>
<dbReference type="PROSITE" id="PS51635">
    <property type="entry name" value="PNPLA"/>
    <property type="match status" value="1"/>
</dbReference>
<sequence length="274" mass="30461">MIKHSNLMKSNPKIGLAFSGGGIRGIAHLGVIKALDEYDIKADQVSGSSAGAIAGAMYCNGYTAEEIYEAIIKTNYFKFMRPAISWTGILKMDTVVELFNKYFPEDDFAALKIPLTVAATDIKRGKVVYFSKGPLIKPVMASSCIPGMFDPIEIDGRYYVDGGVLNNMPVEPHDGVCDVIIGVNCNHLPEEHNIKNIKNLIERTVIMSMNYNVYSRKNKCDFFIEPQGLAKYGVFDIKKSKEIFDAGYKATIEYIEANPEFKALGKTEEKLEIK</sequence>
<dbReference type="AlphaFoldDB" id="A0A1N7NPC9"/>
<keyword evidence="1 4" id="KW-0378">Hydrolase</keyword>
<organism evidence="6 7">
    <name type="scientific">Belliella pelovolcani</name>
    <dbReference type="NCBI Taxonomy" id="529505"/>
    <lineage>
        <taxon>Bacteria</taxon>
        <taxon>Pseudomonadati</taxon>
        <taxon>Bacteroidota</taxon>
        <taxon>Cytophagia</taxon>
        <taxon>Cytophagales</taxon>
        <taxon>Cyclobacteriaceae</taxon>
        <taxon>Belliella</taxon>
    </lineage>
</organism>
<dbReference type="InterPro" id="IPR016035">
    <property type="entry name" value="Acyl_Trfase/lysoPLipase"/>
</dbReference>
<proteinExistence type="predicted"/>
<feature type="active site" description="Proton acceptor" evidence="4">
    <location>
        <position position="161"/>
    </location>
</feature>
<evidence type="ECO:0000313" key="6">
    <source>
        <dbReference type="EMBL" id="SIT00184.1"/>
    </source>
</evidence>
<dbReference type="SUPFAM" id="SSF52151">
    <property type="entry name" value="FabD/lysophospholipase-like"/>
    <property type="match status" value="1"/>
</dbReference>
<gene>
    <name evidence="6" type="ORF">SAMN05421761_11131</name>
</gene>
<reference evidence="7" key="1">
    <citation type="submission" date="2017-01" db="EMBL/GenBank/DDBJ databases">
        <authorList>
            <person name="Varghese N."/>
            <person name="Submissions S."/>
        </authorList>
    </citation>
    <scope>NUCLEOTIDE SEQUENCE [LARGE SCALE GENOMIC DNA]</scope>
    <source>
        <strain evidence="7">DSM 46698</strain>
    </source>
</reference>
<dbReference type="EMBL" id="FTOP01000011">
    <property type="protein sequence ID" value="SIT00184.1"/>
    <property type="molecule type" value="Genomic_DNA"/>
</dbReference>
<accession>A0A1N7NPC9</accession>
<dbReference type="Proteomes" id="UP000186026">
    <property type="component" value="Unassembled WGS sequence"/>
</dbReference>
<dbReference type="CDD" id="cd07205">
    <property type="entry name" value="Pat_PNPLA6_PNPLA7_NTE1_like"/>
    <property type="match status" value="1"/>
</dbReference>
<name>A0A1N7NPC9_9BACT</name>
<dbReference type="Gene3D" id="3.40.1090.10">
    <property type="entry name" value="Cytosolic phospholipase A2 catalytic domain"/>
    <property type="match status" value="2"/>
</dbReference>
<keyword evidence="7" id="KW-1185">Reference proteome</keyword>
<feature type="short sequence motif" description="DGA/G" evidence="4">
    <location>
        <begin position="161"/>
        <end position="163"/>
    </location>
</feature>
<feature type="short sequence motif" description="GXSXG" evidence="4">
    <location>
        <begin position="47"/>
        <end position="51"/>
    </location>
</feature>
<dbReference type="InterPro" id="IPR002641">
    <property type="entry name" value="PNPLA_dom"/>
</dbReference>
<dbReference type="GO" id="GO:0016042">
    <property type="term" value="P:lipid catabolic process"/>
    <property type="evidence" value="ECO:0007669"/>
    <property type="project" value="UniProtKB-UniRule"/>
</dbReference>
<dbReference type="GO" id="GO:0016787">
    <property type="term" value="F:hydrolase activity"/>
    <property type="evidence" value="ECO:0007669"/>
    <property type="project" value="UniProtKB-UniRule"/>
</dbReference>
<feature type="active site" description="Nucleophile" evidence="4">
    <location>
        <position position="49"/>
    </location>
</feature>
<dbReference type="PANTHER" id="PTHR14226:SF78">
    <property type="entry name" value="SLR0060 PROTEIN"/>
    <property type="match status" value="1"/>
</dbReference>
<feature type="domain" description="PNPLA" evidence="5">
    <location>
        <begin position="16"/>
        <end position="174"/>
    </location>
</feature>
<protein>
    <submittedName>
        <fullName evidence="6">NTE family protein</fullName>
    </submittedName>
</protein>
<dbReference type="STRING" id="529505.SAMN05421761_11131"/>